<gene>
    <name evidence="2" type="ORF">IAA61_06400</name>
</gene>
<protein>
    <submittedName>
        <fullName evidence="2">DUF975 family protein</fullName>
    </submittedName>
</protein>
<feature type="transmembrane region" description="Helical" evidence="1">
    <location>
        <begin position="121"/>
        <end position="146"/>
    </location>
</feature>
<feature type="transmembrane region" description="Helical" evidence="1">
    <location>
        <begin position="21"/>
        <end position="44"/>
    </location>
</feature>
<name>A0A9D1SF64_9FIRM</name>
<accession>A0A9D1SF64</accession>
<keyword evidence="1" id="KW-1133">Transmembrane helix</keyword>
<keyword evidence="1" id="KW-0812">Transmembrane</keyword>
<dbReference type="InterPro" id="IPR010380">
    <property type="entry name" value="DUF975"/>
</dbReference>
<organism evidence="2 3">
    <name type="scientific">Candidatus Ornithomonoglobus merdipullorum</name>
    <dbReference type="NCBI Taxonomy" id="2840895"/>
    <lineage>
        <taxon>Bacteria</taxon>
        <taxon>Bacillati</taxon>
        <taxon>Bacillota</taxon>
        <taxon>Clostridia</taxon>
        <taxon>Candidatus Ornithomonoglobus</taxon>
    </lineage>
</organism>
<sequence length="306" mass="35146">MYGSSYYKLEARRILSGGYGSAVLAAMILMIPSYLLMLIEQLLFRNADAFSLFAGSSVIDFIFSVFVTNMLTVGYYRFLFSYEKTEPVNNGVRVKRDYNLVVSGFTHNFPNTLKVMLTREIYMLGWLLVGLVPILLFVGFIAFLSYSSDVIANVYGLFNQAMTSPTPDMVRNLTNYISENCPYLPVLSTLTFFLSIAAFIPFIMKNYEYAAIPMILADHPDMDRRHAFARTKDIMTGFKLRYFLIQLSFLAYMLLVYAAGIFISPIMLIAGMLMLDPYMSMTYLRFYRERNNTIEYNISFYGPHMP</sequence>
<dbReference type="AlphaFoldDB" id="A0A9D1SF64"/>
<dbReference type="Pfam" id="PF06161">
    <property type="entry name" value="DUF975"/>
    <property type="match status" value="1"/>
</dbReference>
<dbReference type="PANTHER" id="PTHR40076">
    <property type="entry name" value="MEMBRANE PROTEIN-RELATED"/>
    <property type="match status" value="1"/>
</dbReference>
<feature type="transmembrane region" description="Helical" evidence="1">
    <location>
        <begin position="249"/>
        <end position="275"/>
    </location>
</feature>
<proteinExistence type="predicted"/>
<evidence type="ECO:0000313" key="2">
    <source>
        <dbReference type="EMBL" id="HIU57427.1"/>
    </source>
</evidence>
<dbReference type="Proteomes" id="UP000824109">
    <property type="component" value="Unassembled WGS sequence"/>
</dbReference>
<feature type="transmembrane region" description="Helical" evidence="1">
    <location>
        <begin position="183"/>
        <end position="204"/>
    </location>
</feature>
<dbReference type="EMBL" id="DVNB01000068">
    <property type="protein sequence ID" value="HIU57427.1"/>
    <property type="molecule type" value="Genomic_DNA"/>
</dbReference>
<reference evidence="2" key="2">
    <citation type="journal article" date="2021" name="PeerJ">
        <title>Extensive microbial diversity within the chicken gut microbiome revealed by metagenomics and culture.</title>
        <authorList>
            <person name="Gilroy R."/>
            <person name="Ravi A."/>
            <person name="Getino M."/>
            <person name="Pursley I."/>
            <person name="Horton D.L."/>
            <person name="Alikhan N.F."/>
            <person name="Baker D."/>
            <person name="Gharbi K."/>
            <person name="Hall N."/>
            <person name="Watson M."/>
            <person name="Adriaenssens E.M."/>
            <person name="Foster-Nyarko E."/>
            <person name="Jarju S."/>
            <person name="Secka A."/>
            <person name="Antonio M."/>
            <person name="Oren A."/>
            <person name="Chaudhuri R.R."/>
            <person name="La Ragione R."/>
            <person name="Hildebrand F."/>
            <person name="Pallen M.J."/>
        </authorList>
    </citation>
    <scope>NUCLEOTIDE SEQUENCE</scope>
    <source>
        <strain evidence="2">USAMLcec3-3695</strain>
    </source>
</reference>
<reference evidence="2" key="1">
    <citation type="submission" date="2020-10" db="EMBL/GenBank/DDBJ databases">
        <authorList>
            <person name="Gilroy R."/>
        </authorList>
    </citation>
    <scope>NUCLEOTIDE SEQUENCE</scope>
    <source>
        <strain evidence="2">USAMLcec3-3695</strain>
    </source>
</reference>
<dbReference type="PANTHER" id="PTHR40076:SF1">
    <property type="entry name" value="MEMBRANE PROTEIN"/>
    <property type="match status" value="1"/>
</dbReference>
<evidence type="ECO:0000256" key="1">
    <source>
        <dbReference type="SAM" id="Phobius"/>
    </source>
</evidence>
<evidence type="ECO:0000313" key="3">
    <source>
        <dbReference type="Proteomes" id="UP000824109"/>
    </source>
</evidence>
<keyword evidence="1" id="KW-0472">Membrane</keyword>
<comment type="caution">
    <text evidence="2">The sequence shown here is derived from an EMBL/GenBank/DDBJ whole genome shotgun (WGS) entry which is preliminary data.</text>
</comment>
<feature type="transmembrane region" description="Helical" evidence="1">
    <location>
        <begin position="50"/>
        <end position="76"/>
    </location>
</feature>